<sequence>PGIPFFTPPLFHGTAFHQPPPANFLLPFMPPHLTPPEPPLLSSSSSSSACSPIPDEDKPRIESKPLDTFSYDKSLAVLRSLGPVQDSPMDLSCRSCVKGSSSVSASEDSGDDSTF</sequence>
<protein>
    <submittedName>
        <fullName evidence="2">Uncharacterized protein</fullName>
    </submittedName>
</protein>
<name>A0A1B6DNL0_9HEMI</name>
<reference evidence="2" key="1">
    <citation type="submission" date="2015-12" db="EMBL/GenBank/DDBJ databases">
        <title>De novo transcriptome assembly of four potential Pierce s Disease insect vectors from Arizona vineyards.</title>
        <authorList>
            <person name="Tassone E.E."/>
        </authorList>
    </citation>
    <scope>NUCLEOTIDE SEQUENCE</scope>
</reference>
<feature type="compositionally biased region" description="Low complexity" evidence="1">
    <location>
        <begin position="40"/>
        <end position="53"/>
    </location>
</feature>
<feature type="compositionally biased region" description="Low complexity" evidence="1">
    <location>
        <begin position="92"/>
        <end position="107"/>
    </location>
</feature>
<feature type="compositionally biased region" description="Basic and acidic residues" evidence="1">
    <location>
        <begin position="55"/>
        <end position="65"/>
    </location>
</feature>
<gene>
    <name evidence="2" type="ORF">g.1319</name>
</gene>
<feature type="region of interest" description="Disordered" evidence="1">
    <location>
        <begin position="35"/>
        <end position="65"/>
    </location>
</feature>
<dbReference type="EMBL" id="GEDC01010040">
    <property type="protein sequence ID" value="JAS27258.1"/>
    <property type="molecule type" value="Transcribed_RNA"/>
</dbReference>
<accession>A0A1B6DNL0</accession>
<dbReference type="AlphaFoldDB" id="A0A1B6DNL0"/>
<feature type="region of interest" description="Disordered" evidence="1">
    <location>
        <begin position="83"/>
        <end position="115"/>
    </location>
</feature>
<proteinExistence type="predicted"/>
<feature type="non-terminal residue" evidence="2">
    <location>
        <position position="115"/>
    </location>
</feature>
<evidence type="ECO:0000313" key="2">
    <source>
        <dbReference type="EMBL" id="JAS27258.1"/>
    </source>
</evidence>
<organism evidence="2">
    <name type="scientific">Clastoptera arizonana</name>
    <name type="common">Arizona spittle bug</name>
    <dbReference type="NCBI Taxonomy" id="38151"/>
    <lineage>
        <taxon>Eukaryota</taxon>
        <taxon>Metazoa</taxon>
        <taxon>Ecdysozoa</taxon>
        <taxon>Arthropoda</taxon>
        <taxon>Hexapoda</taxon>
        <taxon>Insecta</taxon>
        <taxon>Pterygota</taxon>
        <taxon>Neoptera</taxon>
        <taxon>Paraneoptera</taxon>
        <taxon>Hemiptera</taxon>
        <taxon>Auchenorrhyncha</taxon>
        <taxon>Cercopoidea</taxon>
        <taxon>Clastopteridae</taxon>
        <taxon>Clastoptera</taxon>
    </lineage>
</organism>
<evidence type="ECO:0000256" key="1">
    <source>
        <dbReference type="SAM" id="MobiDB-lite"/>
    </source>
</evidence>
<feature type="non-terminal residue" evidence="2">
    <location>
        <position position="1"/>
    </location>
</feature>